<evidence type="ECO:0000313" key="2">
    <source>
        <dbReference type="EMBL" id="NHO67407.1"/>
    </source>
</evidence>
<organism evidence="2 3">
    <name type="scientific">Pseudomaricurvus hydrocarbonicus</name>
    <dbReference type="NCBI Taxonomy" id="1470433"/>
    <lineage>
        <taxon>Bacteria</taxon>
        <taxon>Pseudomonadati</taxon>
        <taxon>Pseudomonadota</taxon>
        <taxon>Gammaproteobacteria</taxon>
        <taxon>Cellvibrionales</taxon>
        <taxon>Cellvibrionaceae</taxon>
        <taxon>Pseudomaricurvus</taxon>
    </lineage>
</organism>
<dbReference type="AlphaFoldDB" id="A0A9E5MNG1"/>
<dbReference type="InterPro" id="IPR037401">
    <property type="entry name" value="SnoaL-like"/>
</dbReference>
<dbReference type="SUPFAM" id="SSF54427">
    <property type="entry name" value="NTF2-like"/>
    <property type="match status" value="1"/>
</dbReference>
<accession>A0A9E5MNG1</accession>
<dbReference type="InterPro" id="IPR032710">
    <property type="entry name" value="NTF2-like_dom_sf"/>
</dbReference>
<dbReference type="Pfam" id="PF13577">
    <property type="entry name" value="SnoaL_4"/>
    <property type="match status" value="1"/>
</dbReference>
<dbReference type="Proteomes" id="UP000787472">
    <property type="component" value="Unassembled WGS sequence"/>
</dbReference>
<feature type="domain" description="SnoaL-like" evidence="1">
    <location>
        <begin position="7"/>
        <end position="133"/>
    </location>
</feature>
<dbReference type="Gene3D" id="3.10.450.50">
    <property type="match status" value="1"/>
</dbReference>
<sequence>MTVLSFSDYLDICETKARYCRALDSKNWEEFTDVFTEDLLLDTAPAGGYTIHGRAEAISSIRSSVEAANTAHQVHSPEITFHGDSADVIWAMQDRIVWSAEQTQHKGNPGFTGYGHYHEHYVRCADGRWRIQRQQLTRLFLDVHPNREE</sequence>
<keyword evidence="3" id="KW-1185">Reference proteome</keyword>
<gene>
    <name evidence="2" type="ORF">G8770_17820</name>
</gene>
<evidence type="ECO:0000313" key="3">
    <source>
        <dbReference type="Proteomes" id="UP000787472"/>
    </source>
</evidence>
<proteinExistence type="predicted"/>
<dbReference type="EMBL" id="JAAONZ010000016">
    <property type="protein sequence ID" value="NHO67407.1"/>
    <property type="molecule type" value="Genomic_DNA"/>
</dbReference>
<dbReference type="RefSeq" id="WP_167190023.1">
    <property type="nucleotide sequence ID" value="NZ_JAAONZ010000016.1"/>
</dbReference>
<name>A0A9E5MNG1_9GAMM</name>
<evidence type="ECO:0000259" key="1">
    <source>
        <dbReference type="Pfam" id="PF13577"/>
    </source>
</evidence>
<reference evidence="2" key="1">
    <citation type="submission" date="2020-03" db="EMBL/GenBank/DDBJ databases">
        <authorList>
            <person name="Guo F."/>
        </authorList>
    </citation>
    <scope>NUCLEOTIDE SEQUENCE</scope>
    <source>
        <strain evidence="2">JCM 30134</strain>
    </source>
</reference>
<protein>
    <submittedName>
        <fullName evidence="2">Nuclear transport factor 2 family protein</fullName>
    </submittedName>
</protein>
<comment type="caution">
    <text evidence="2">The sequence shown here is derived from an EMBL/GenBank/DDBJ whole genome shotgun (WGS) entry which is preliminary data.</text>
</comment>